<keyword evidence="5" id="KW-0804">Transcription</keyword>
<dbReference type="GO" id="GO:0000981">
    <property type="term" value="F:DNA-binding transcription factor activity, RNA polymerase II-specific"/>
    <property type="evidence" value="ECO:0007669"/>
    <property type="project" value="TreeGrafter"/>
</dbReference>
<evidence type="ECO:0000259" key="8">
    <source>
        <dbReference type="PROSITE" id="PS50090"/>
    </source>
</evidence>
<gene>
    <name evidence="11" type="primary">LOC103712142</name>
</gene>
<dbReference type="RefSeq" id="XP_026662390.2">
    <property type="nucleotide sequence ID" value="XM_026806589.2"/>
</dbReference>
<organism evidence="10 11">
    <name type="scientific">Phoenix dactylifera</name>
    <name type="common">Date palm</name>
    <dbReference type="NCBI Taxonomy" id="42345"/>
    <lineage>
        <taxon>Eukaryota</taxon>
        <taxon>Viridiplantae</taxon>
        <taxon>Streptophyta</taxon>
        <taxon>Embryophyta</taxon>
        <taxon>Tracheophyta</taxon>
        <taxon>Spermatophyta</taxon>
        <taxon>Magnoliopsida</taxon>
        <taxon>Liliopsida</taxon>
        <taxon>Arecaceae</taxon>
        <taxon>Coryphoideae</taxon>
        <taxon>Phoeniceae</taxon>
        <taxon>Phoenix</taxon>
    </lineage>
</organism>
<dbReference type="Pfam" id="PF00249">
    <property type="entry name" value="Myb_DNA-binding"/>
    <property type="match status" value="3"/>
</dbReference>
<evidence type="ECO:0000259" key="9">
    <source>
        <dbReference type="PROSITE" id="PS51294"/>
    </source>
</evidence>
<dbReference type="KEGG" id="pda:103712142"/>
<dbReference type="CDD" id="cd00167">
    <property type="entry name" value="SANT"/>
    <property type="match status" value="3"/>
</dbReference>
<dbReference type="AlphaFoldDB" id="A0A8B8J791"/>
<dbReference type="SUPFAM" id="SSF46689">
    <property type="entry name" value="Homeodomain-like"/>
    <property type="match status" value="2"/>
</dbReference>
<dbReference type="FunFam" id="1.10.10.60:FF:000016">
    <property type="entry name" value="Transcriptional activator Myb isoform A"/>
    <property type="match status" value="1"/>
</dbReference>
<dbReference type="GO" id="GO:0005634">
    <property type="term" value="C:nucleus"/>
    <property type="evidence" value="ECO:0007669"/>
    <property type="project" value="UniProtKB-SubCell"/>
</dbReference>
<feature type="domain" description="HTH myb-type" evidence="9">
    <location>
        <begin position="93"/>
        <end position="148"/>
    </location>
</feature>
<feature type="domain" description="HTH myb-type" evidence="9">
    <location>
        <begin position="41"/>
        <end position="92"/>
    </location>
</feature>
<name>A0A8B8J791_PHODC</name>
<keyword evidence="10" id="KW-1185">Reference proteome</keyword>
<dbReference type="Gene3D" id="1.10.10.60">
    <property type="entry name" value="Homeodomain-like"/>
    <property type="match status" value="3"/>
</dbReference>
<proteinExistence type="predicted"/>
<sequence length="560" mass="62484">MVSEVKQEDEKGEGIQEAAPTSDIRSETKPMTIPGRTSGPTRRSTKGGWTDEEDDMLIKAVRQFNGKNWKKIAELFPDRTDVQCLHRWQKVLNPELVKGTWTKEEDNLIIQLVEKHGCKKWSVIAKSLPGRIGKQCRERWHNHLNPAIKKGAWTREEVEVLVRAHRIYGNKWAEIAKYLPGRTDNSIKNHWNCSLKKRLDSYLASGFTEQPLGAAALDLNNHAQNAECPEADPLKRFANGFISHDWKLNADRLIASNVGSGYRNTSPKNQCLELQSTSRGDSKCLRSGSIPILPEDSKHSSIELEPNTEDDSKHTTSGETDSKSSKRSQWNLSSSGELALGDMNKKNKDTSISSLPACELTGSDRTADINRILTTPLHCEDGNLGSSCYAPLQLMNVDGCFSSEKLSISNNHIQPTLSPIHCSTPDLSLSLACIPSSPESILRSAAKGFKKTPSIMRKRGRNSSKPLLLEQLELETVDRKCPSGISNFQWRAENFKDDLESEYAHQIGSNNQVNFNRSVCLNGDQLCSSHNFLKHEDSAATKSVEKRLEGEFNTEYGLSL</sequence>
<evidence type="ECO:0000256" key="5">
    <source>
        <dbReference type="ARBA" id="ARBA00023163"/>
    </source>
</evidence>
<keyword evidence="3" id="KW-0805">Transcription regulation</keyword>
<dbReference type="GO" id="GO:0000978">
    <property type="term" value="F:RNA polymerase II cis-regulatory region sequence-specific DNA binding"/>
    <property type="evidence" value="ECO:0007669"/>
    <property type="project" value="TreeGrafter"/>
</dbReference>
<protein>
    <submittedName>
        <fullName evidence="11">Transcription factor MYB3R-2-like</fullName>
    </submittedName>
</protein>
<dbReference type="FunFam" id="1.10.10.60:FF:000324">
    <property type="entry name" value="Transcription factor MYB3R-2"/>
    <property type="match status" value="1"/>
</dbReference>
<evidence type="ECO:0000256" key="1">
    <source>
        <dbReference type="ARBA" id="ARBA00004123"/>
    </source>
</evidence>
<evidence type="ECO:0000256" key="2">
    <source>
        <dbReference type="ARBA" id="ARBA00022737"/>
    </source>
</evidence>
<feature type="domain" description="Myb-like" evidence="8">
    <location>
        <begin position="41"/>
        <end position="92"/>
    </location>
</feature>
<dbReference type="InterPro" id="IPR001005">
    <property type="entry name" value="SANT/Myb"/>
</dbReference>
<dbReference type="InterPro" id="IPR050560">
    <property type="entry name" value="MYB_TF"/>
</dbReference>
<keyword evidence="6" id="KW-0539">Nucleus</keyword>
<reference evidence="11" key="2">
    <citation type="submission" date="2025-08" db="UniProtKB">
        <authorList>
            <consortium name="RefSeq"/>
        </authorList>
    </citation>
    <scope>IDENTIFICATION</scope>
    <source>
        <tissue evidence="11">Young leaves</tissue>
    </source>
</reference>
<dbReference type="InterPro" id="IPR009057">
    <property type="entry name" value="Homeodomain-like_sf"/>
</dbReference>
<dbReference type="GeneID" id="103712142"/>
<dbReference type="PROSITE" id="PS51294">
    <property type="entry name" value="HTH_MYB"/>
    <property type="match status" value="3"/>
</dbReference>
<feature type="compositionally biased region" description="Basic and acidic residues" evidence="7">
    <location>
        <begin position="310"/>
        <end position="324"/>
    </location>
</feature>
<dbReference type="SMART" id="SM00717">
    <property type="entry name" value="SANT"/>
    <property type="match status" value="3"/>
</dbReference>
<feature type="domain" description="HTH myb-type" evidence="9">
    <location>
        <begin position="149"/>
        <end position="199"/>
    </location>
</feature>
<dbReference type="PANTHER" id="PTHR45614">
    <property type="entry name" value="MYB PROTEIN-RELATED"/>
    <property type="match status" value="1"/>
</dbReference>
<keyword evidence="4" id="KW-0238">DNA-binding</keyword>
<dbReference type="FunFam" id="1.10.10.60:FF:000010">
    <property type="entry name" value="Transcriptional activator Myb isoform A"/>
    <property type="match status" value="1"/>
</dbReference>
<feature type="domain" description="Myb-like" evidence="8">
    <location>
        <begin position="93"/>
        <end position="144"/>
    </location>
</feature>
<comment type="subcellular location">
    <subcellularLocation>
        <location evidence="1">Nucleus</location>
    </subcellularLocation>
</comment>
<evidence type="ECO:0000256" key="6">
    <source>
        <dbReference type="ARBA" id="ARBA00023242"/>
    </source>
</evidence>
<evidence type="ECO:0000256" key="7">
    <source>
        <dbReference type="SAM" id="MobiDB-lite"/>
    </source>
</evidence>
<dbReference type="Proteomes" id="UP000228380">
    <property type="component" value="Chromosome 2"/>
</dbReference>
<feature type="region of interest" description="Disordered" evidence="7">
    <location>
        <begin position="280"/>
        <end position="350"/>
    </location>
</feature>
<evidence type="ECO:0000256" key="3">
    <source>
        <dbReference type="ARBA" id="ARBA00023015"/>
    </source>
</evidence>
<evidence type="ECO:0000313" key="10">
    <source>
        <dbReference type="Proteomes" id="UP000228380"/>
    </source>
</evidence>
<dbReference type="PANTHER" id="PTHR45614:SF232">
    <property type="entry name" value="TRANSCRIPTION FACTOR MYB3R-2"/>
    <property type="match status" value="1"/>
</dbReference>
<dbReference type="PROSITE" id="PS50090">
    <property type="entry name" value="MYB_LIKE"/>
    <property type="match status" value="3"/>
</dbReference>
<reference evidence="10" key="1">
    <citation type="journal article" date="2019" name="Nat. Commun.">
        <title>Genome-wide association mapping of date palm fruit traits.</title>
        <authorList>
            <person name="Hazzouri K.M."/>
            <person name="Gros-Balthazard M."/>
            <person name="Flowers J.M."/>
            <person name="Copetti D."/>
            <person name="Lemansour A."/>
            <person name="Lebrun M."/>
            <person name="Masmoudi K."/>
            <person name="Ferrand S."/>
            <person name="Dhar M.I."/>
            <person name="Fresquez Z.A."/>
            <person name="Rosas U."/>
            <person name="Zhang J."/>
            <person name="Talag J."/>
            <person name="Lee S."/>
            <person name="Kudrna D."/>
            <person name="Powell R.F."/>
            <person name="Leitch I.J."/>
            <person name="Krueger R.R."/>
            <person name="Wing R.A."/>
            <person name="Amiri K.M.A."/>
            <person name="Purugganan M.D."/>
        </authorList>
    </citation>
    <scope>NUCLEOTIDE SEQUENCE [LARGE SCALE GENOMIC DNA]</scope>
    <source>
        <strain evidence="10">cv. Khalas</strain>
    </source>
</reference>
<feature type="compositionally biased region" description="Polar residues" evidence="7">
    <location>
        <begin position="327"/>
        <end position="336"/>
    </location>
</feature>
<keyword evidence="2" id="KW-0677">Repeat</keyword>
<dbReference type="InterPro" id="IPR017930">
    <property type="entry name" value="Myb_dom"/>
</dbReference>
<feature type="region of interest" description="Disordered" evidence="7">
    <location>
        <begin position="1"/>
        <end position="51"/>
    </location>
</feature>
<accession>A0A8B8J791</accession>
<evidence type="ECO:0000256" key="4">
    <source>
        <dbReference type="ARBA" id="ARBA00023125"/>
    </source>
</evidence>
<dbReference type="OrthoDB" id="2143914at2759"/>
<feature type="compositionally biased region" description="Basic and acidic residues" evidence="7">
    <location>
        <begin position="1"/>
        <end position="14"/>
    </location>
</feature>
<feature type="domain" description="Myb-like" evidence="8">
    <location>
        <begin position="145"/>
        <end position="195"/>
    </location>
</feature>
<evidence type="ECO:0000313" key="11">
    <source>
        <dbReference type="RefSeq" id="XP_026662390.2"/>
    </source>
</evidence>